<gene>
    <name evidence="2" type="ORF">ASTO00021_LOCUS13725</name>
</gene>
<dbReference type="EMBL" id="HBIN01017978">
    <property type="protein sequence ID" value="CAE0443665.1"/>
    <property type="molecule type" value="Transcribed_RNA"/>
</dbReference>
<evidence type="ECO:0000256" key="1">
    <source>
        <dbReference type="SAM" id="Coils"/>
    </source>
</evidence>
<feature type="coiled-coil region" evidence="1">
    <location>
        <begin position="8"/>
        <end position="35"/>
    </location>
</feature>
<reference evidence="2" key="1">
    <citation type="submission" date="2021-01" db="EMBL/GenBank/DDBJ databases">
        <authorList>
            <person name="Corre E."/>
            <person name="Pelletier E."/>
            <person name="Niang G."/>
            <person name="Scheremetjew M."/>
            <person name="Finn R."/>
            <person name="Kale V."/>
            <person name="Holt S."/>
            <person name="Cochrane G."/>
            <person name="Meng A."/>
            <person name="Brown T."/>
            <person name="Cohen L."/>
        </authorList>
    </citation>
    <scope>NUCLEOTIDE SEQUENCE</scope>
    <source>
        <strain evidence="2">GSBS06</strain>
    </source>
</reference>
<accession>A0A7S3V0G8</accession>
<evidence type="ECO:0000313" key="2">
    <source>
        <dbReference type="EMBL" id="CAE0443665.1"/>
    </source>
</evidence>
<sequence>MADYSKLAQGINLKVQMLTAEYNTLEAKNKTIVDQVDNGIVHETTGAYVIKSTDGYFPNRTGAAYRFCALIGELLVLQKSRSKQNLLKVDKMFNEAVWEGFINPTNPGARKKKSNFRDLRKDASIEDFNDLLADIYDEGTAAFQQAKGKKDEVNVQIFGSIFAAAAIASDTDAPPFNFDFATQNSYVENIKNSIEVLKKNL</sequence>
<protein>
    <submittedName>
        <fullName evidence="2">Uncharacterized protein</fullName>
    </submittedName>
</protein>
<keyword evidence="1" id="KW-0175">Coiled coil</keyword>
<proteinExistence type="predicted"/>
<dbReference type="AlphaFoldDB" id="A0A7S3V0G8"/>
<name>A0A7S3V0G8_9STRA</name>
<organism evidence="2">
    <name type="scientific">Aplanochytrium stocchinoi</name>
    <dbReference type="NCBI Taxonomy" id="215587"/>
    <lineage>
        <taxon>Eukaryota</taxon>
        <taxon>Sar</taxon>
        <taxon>Stramenopiles</taxon>
        <taxon>Bigyra</taxon>
        <taxon>Labyrinthulomycetes</taxon>
        <taxon>Thraustochytrida</taxon>
        <taxon>Thraustochytriidae</taxon>
        <taxon>Aplanochytrium</taxon>
    </lineage>
</organism>